<accession>A0A385Q0F4</accession>
<organism evidence="10 11">
    <name type="scientific">Lachnoanaerobaculum umeaense</name>
    <dbReference type="NCBI Taxonomy" id="617123"/>
    <lineage>
        <taxon>Bacteria</taxon>
        <taxon>Bacillati</taxon>
        <taxon>Bacillota</taxon>
        <taxon>Clostridia</taxon>
        <taxon>Lachnospirales</taxon>
        <taxon>Lachnospiraceae</taxon>
        <taxon>Lachnoanaerobaculum</taxon>
    </lineage>
</organism>
<dbReference type="InterPro" id="IPR020555">
    <property type="entry name" value="MECDP_synthase_CS"/>
</dbReference>
<evidence type="ECO:0000256" key="9">
    <source>
        <dbReference type="RuleBase" id="RU004395"/>
    </source>
</evidence>
<sequence length="180" mass="19232">MRIGHGYDVHKLVEGRKLIIGGVEIEHSLGLLGHSDADVLLHAVMDSLLGAAGLGDIGKHFPDSDDRYRGISSVELLKNVANILDENAYIIENIDATIIAQKPKLAPYIGAMKDIICNTLNISSTQLNIKATTEEGLGFTGNESGIAAHSVCLLNSVRDALYVSSGMSECTLCNDCPNKK</sequence>
<dbReference type="NCBIfam" id="TIGR00151">
    <property type="entry name" value="ispF"/>
    <property type="match status" value="1"/>
</dbReference>
<dbReference type="RefSeq" id="WP_111525145.1">
    <property type="nucleotide sequence ID" value="NZ_CP032364.1"/>
</dbReference>
<feature type="binding site" evidence="8">
    <location>
        <position position="42"/>
    </location>
    <ligand>
        <name>a divalent metal cation</name>
        <dbReference type="ChEBI" id="CHEBI:60240"/>
    </ligand>
</feature>
<comment type="subunit">
    <text evidence="8">Homotrimer.</text>
</comment>
<dbReference type="Proteomes" id="UP000265562">
    <property type="component" value="Chromosome"/>
</dbReference>
<feature type="binding site" evidence="8">
    <location>
        <position position="10"/>
    </location>
    <ligand>
        <name>a divalent metal cation</name>
        <dbReference type="ChEBI" id="CHEBI:60240"/>
    </ligand>
</feature>
<dbReference type="HAMAP" id="MF_00107">
    <property type="entry name" value="IspF"/>
    <property type="match status" value="1"/>
</dbReference>
<dbReference type="GO" id="GO:0046872">
    <property type="term" value="F:metal ion binding"/>
    <property type="evidence" value="ECO:0007669"/>
    <property type="project" value="UniProtKB-KW"/>
</dbReference>
<feature type="binding site" evidence="8">
    <location>
        <position position="139"/>
    </location>
    <ligand>
        <name>4-CDP-2-C-methyl-D-erythritol 2-phosphate</name>
        <dbReference type="ChEBI" id="CHEBI:57919"/>
    </ligand>
</feature>
<dbReference type="FunFam" id="3.30.1330.50:FF:000001">
    <property type="entry name" value="2-C-methyl-D-erythritol 2,4-cyclodiphosphate synthase"/>
    <property type="match status" value="1"/>
</dbReference>
<keyword evidence="5 8" id="KW-0479">Metal-binding</keyword>
<dbReference type="PROSITE" id="PS01350">
    <property type="entry name" value="ISPF"/>
    <property type="match status" value="1"/>
</dbReference>
<dbReference type="Pfam" id="PF02542">
    <property type="entry name" value="YgbB"/>
    <property type="match status" value="1"/>
</dbReference>
<evidence type="ECO:0000313" key="11">
    <source>
        <dbReference type="Proteomes" id="UP000265562"/>
    </source>
</evidence>
<dbReference type="UniPathway" id="UPA00056">
    <property type="reaction ID" value="UER00095"/>
</dbReference>
<protein>
    <recommendedName>
        <fullName evidence="4 8">2-C-methyl-D-erythritol 2,4-cyclodiphosphate synthase</fullName>
        <shortName evidence="8">MECDP-synthase</shortName>
        <shortName evidence="8">MECPP-synthase</shortName>
        <shortName evidence="8">MECPS</shortName>
        <ecNumber evidence="4 8">4.6.1.12</ecNumber>
    </recommendedName>
</protein>
<dbReference type="SUPFAM" id="SSF69765">
    <property type="entry name" value="IpsF-like"/>
    <property type="match status" value="1"/>
</dbReference>
<feature type="site" description="Transition state stabilizer" evidence="8">
    <location>
        <position position="133"/>
    </location>
</feature>
<feature type="binding site" evidence="8">
    <location>
        <begin position="8"/>
        <end position="10"/>
    </location>
    <ligand>
        <name>4-CDP-2-C-methyl-D-erythritol 2-phosphate</name>
        <dbReference type="ChEBI" id="CHEBI:57919"/>
    </ligand>
</feature>
<evidence type="ECO:0000256" key="5">
    <source>
        <dbReference type="ARBA" id="ARBA00022723"/>
    </source>
</evidence>
<evidence type="ECO:0000256" key="7">
    <source>
        <dbReference type="ARBA" id="ARBA00023239"/>
    </source>
</evidence>
<evidence type="ECO:0000313" key="10">
    <source>
        <dbReference type="EMBL" id="AYA99037.1"/>
    </source>
</evidence>
<feature type="site" description="Transition state stabilizer" evidence="8">
    <location>
        <position position="34"/>
    </location>
</feature>
<evidence type="ECO:0000256" key="3">
    <source>
        <dbReference type="ARBA" id="ARBA00008480"/>
    </source>
</evidence>
<proteinExistence type="inferred from homology"/>
<comment type="cofactor">
    <cofactor evidence="8">
        <name>a divalent metal cation</name>
        <dbReference type="ChEBI" id="CHEBI:60240"/>
    </cofactor>
    <text evidence="8">Binds 1 divalent metal cation per subunit.</text>
</comment>
<evidence type="ECO:0000256" key="1">
    <source>
        <dbReference type="ARBA" id="ARBA00000200"/>
    </source>
</evidence>
<dbReference type="GO" id="GO:0016114">
    <property type="term" value="P:terpenoid biosynthetic process"/>
    <property type="evidence" value="ECO:0007669"/>
    <property type="project" value="InterPro"/>
</dbReference>
<evidence type="ECO:0000256" key="4">
    <source>
        <dbReference type="ARBA" id="ARBA00012579"/>
    </source>
</evidence>
<feature type="binding site" evidence="8">
    <location>
        <position position="8"/>
    </location>
    <ligand>
        <name>a divalent metal cation</name>
        <dbReference type="ChEBI" id="CHEBI:60240"/>
    </ligand>
</feature>
<dbReference type="PANTHER" id="PTHR43181">
    <property type="entry name" value="2-C-METHYL-D-ERYTHRITOL 2,4-CYCLODIPHOSPHATE SYNTHASE, CHLOROPLASTIC"/>
    <property type="match status" value="1"/>
</dbReference>
<dbReference type="EC" id="4.6.1.12" evidence="4 8"/>
<feature type="binding site" evidence="8">
    <location>
        <begin position="61"/>
        <end position="65"/>
    </location>
    <ligand>
        <name>4-CDP-2-C-methyl-D-erythritol 2-phosphate</name>
        <dbReference type="ChEBI" id="CHEBI:57919"/>
    </ligand>
</feature>
<feature type="binding site" evidence="8">
    <location>
        <begin position="132"/>
        <end position="135"/>
    </location>
    <ligand>
        <name>4-CDP-2-C-methyl-D-erythritol 2-phosphate</name>
        <dbReference type="ChEBI" id="CHEBI:57919"/>
    </ligand>
</feature>
<keyword evidence="11" id="KW-1185">Reference proteome</keyword>
<evidence type="ECO:0000256" key="8">
    <source>
        <dbReference type="HAMAP-Rule" id="MF_00107"/>
    </source>
</evidence>
<keyword evidence="6 8" id="KW-0414">Isoprene biosynthesis</keyword>
<gene>
    <name evidence="8" type="primary">ispF</name>
    <name evidence="10" type="ORF">D4A81_03300</name>
</gene>
<dbReference type="EMBL" id="CP032364">
    <property type="protein sequence ID" value="AYA99037.1"/>
    <property type="molecule type" value="Genomic_DNA"/>
</dbReference>
<comment type="caution">
    <text evidence="8">Lacks conserved residue(s) required for the propagation of feature annotation.</text>
</comment>
<feature type="binding site" evidence="8">
    <location>
        <begin position="56"/>
        <end position="58"/>
    </location>
    <ligand>
        <name>4-CDP-2-C-methyl-D-erythritol 2-phosphate</name>
        <dbReference type="ChEBI" id="CHEBI:57919"/>
    </ligand>
</feature>
<comment type="pathway">
    <text evidence="2 8">Isoprenoid biosynthesis; isopentenyl diphosphate biosynthesis via DXP pathway; isopentenyl diphosphate from 1-deoxy-D-xylulose 5-phosphate: step 4/6.</text>
</comment>
<dbReference type="AlphaFoldDB" id="A0A385Q0F4"/>
<dbReference type="InterPro" id="IPR003526">
    <property type="entry name" value="MECDP_synthase"/>
</dbReference>
<dbReference type="OrthoDB" id="9804336at2"/>
<comment type="function">
    <text evidence="8">Involved in the biosynthesis of isopentenyl diphosphate (IPP) and dimethylallyl diphosphate (DMAPP), two major building blocks of isoprenoid compounds. Catalyzes the conversion of 4-diphosphocytidyl-2-C-methyl-D-erythritol 2-phosphate (CDP-ME2P) to 2-C-methyl-D-erythritol 2,4-cyclodiphosphate (ME-CPP) with a corresponding release of cytidine 5-monophosphate (CMP).</text>
</comment>
<keyword evidence="7 8" id="KW-0456">Lyase</keyword>
<dbReference type="CDD" id="cd00554">
    <property type="entry name" value="MECDP_synthase"/>
    <property type="match status" value="1"/>
</dbReference>
<dbReference type="GO" id="GO:0019288">
    <property type="term" value="P:isopentenyl diphosphate biosynthetic process, methylerythritol 4-phosphate pathway"/>
    <property type="evidence" value="ECO:0007669"/>
    <property type="project" value="UniProtKB-UniRule"/>
</dbReference>
<comment type="catalytic activity">
    <reaction evidence="1 8 9">
        <text>4-CDP-2-C-methyl-D-erythritol 2-phosphate = 2-C-methyl-D-erythritol 2,4-cyclic diphosphate + CMP</text>
        <dbReference type="Rhea" id="RHEA:23864"/>
        <dbReference type="ChEBI" id="CHEBI:57919"/>
        <dbReference type="ChEBI" id="CHEBI:58483"/>
        <dbReference type="ChEBI" id="CHEBI:60377"/>
        <dbReference type="EC" id="4.6.1.12"/>
    </reaction>
</comment>
<dbReference type="Gene3D" id="3.30.1330.50">
    <property type="entry name" value="2-C-methyl-D-erythritol 2,4-cyclodiphosphate synthase"/>
    <property type="match status" value="1"/>
</dbReference>
<name>A0A385Q0F4_9FIRM</name>
<evidence type="ECO:0000256" key="6">
    <source>
        <dbReference type="ARBA" id="ARBA00023229"/>
    </source>
</evidence>
<dbReference type="KEGG" id="lua:D4A81_03300"/>
<dbReference type="InterPro" id="IPR036571">
    <property type="entry name" value="MECDP_synthase_sf"/>
</dbReference>
<dbReference type="GO" id="GO:0008685">
    <property type="term" value="F:2-C-methyl-D-erythritol 2,4-cyclodiphosphate synthase activity"/>
    <property type="evidence" value="ECO:0007669"/>
    <property type="project" value="UniProtKB-UniRule"/>
</dbReference>
<reference evidence="10 11" key="1">
    <citation type="submission" date="2018-09" db="EMBL/GenBank/DDBJ databases">
        <title>Genome sequencing of Lachnoanaerobaculum umeaense DSM 23576.</title>
        <authorList>
            <person name="Kook J.-K."/>
            <person name="Park S.-N."/>
            <person name="Lim Y.K."/>
        </authorList>
    </citation>
    <scope>NUCLEOTIDE SEQUENCE [LARGE SCALE GENOMIC DNA]</scope>
    <source>
        <strain evidence="11">DSM 23576 \ CCUG 58757</strain>
    </source>
</reference>
<comment type="similarity">
    <text evidence="3 8 9">Belongs to the IspF family.</text>
</comment>
<evidence type="ECO:0000256" key="2">
    <source>
        <dbReference type="ARBA" id="ARBA00004709"/>
    </source>
</evidence>
<feature type="binding site" evidence="8">
    <location>
        <begin position="34"/>
        <end position="35"/>
    </location>
    <ligand>
        <name>4-CDP-2-C-methyl-D-erythritol 2-phosphate</name>
        <dbReference type="ChEBI" id="CHEBI:57919"/>
    </ligand>
</feature>
<dbReference type="PANTHER" id="PTHR43181:SF1">
    <property type="entry name" value="2-C-METHYL-D-ERYTHRITOL 2,4-CYCLODIPHOSPHATE SYNTHASE, CHLOROPLASTIC"/>
    <property type="match status" value="1"/>
</dbReference>